<keyword evidence="1" id="KW-0472">Membrane</keyword>
<keyword evidence="1" id="KW-0812">Transmembrane</keyword>
<dbReference type="AlphaFoldDB" id="S7ZPN9"/>
<evidence type="ECO:0000313" key="3">
    <source>
        <dbReference type="Proteomes" id="UP000019376"/>
    </source>
</evidence>
<feature type="transmembrane region" description="Helical" evidence="1">
    <location>
        <begin position="31"/>
        <end position="48"/>
    </location>
</feature>
<gene>
    <name evidence="2" type="ORF">PDE_07645</name>
</gene>
<accession>S7ZPN9</accession>
<protein>
    <submittedName>
        <fullName evidence="2">Uncharacterized protein</fullName>
    </submittedName>
</protein>
<proteinExistence type="predicted"/>
<name>S7ZPN9_PENO1</name>
<evidence type="ECO:0000256" key="1">
    <source>
        <dbReference type="SAM" id="Phobius"/>
    </source>
</evidence>
<dbReference type="HOGENOM" id="CLU_2278415_0_0_1"/>
<reference evidence="2 3" key="1">
    <citation type="journal article" date="2013" name="PLoS ONE">
        <title>Genomic and secretomic analyses reveal unique features of the lignocellulolytic enzyme system of Penicillium decumbens.</title>
        <authorList>
            <person name="Liu G."/>
            <person name="Zhang L."/>
            <person name="Wei X."/>
            <person name="Zou G."/>
            <person name="Qin Y."/>
            <person name="Ma L."/>
            <person name="Li J."/>
            <person name="Zheng H."/>
            <person name="Wang S."/>
            <person name="Wang C."/>
            <person name="Xun L."/>
            <person name="Zhao G.-P."/>
            <person name="Zhou Z."/>
            <person name="Qu Y."/>
        </authorList>
    </citation>
    <scope>NUCLEOTIDE SEQUENCE [LARGE SCALE GENOMIC DNA]</scope>
    <source>
        <strain evidence="3">114-2 / CGMCC 5302</strain>
    </source>
</reference>
<sequence length="102" mass="11370">MLICIRCRMLRSVRPIRGYIAQPRRHRMARGLLVTNTTVVVIVGFSGFSTSSRKIFEIPAQSCEPIAQIPHPELSRCCIFPNAGTAAAKPCHDHAVTYRTGY</sequence>
<dbReference type="Proteomes" id="UP000019376">
    <property type="component" value="Unassembled WGS sequence"/>
</dbReference>
<organism evidence="2 3">
    <name type="scientific">Penicillium oxalicum (strain 114-2 / CGMCC 5302)</name>
    <name type="common">Penicillium decumbens</name>
    <dbReference type="NCBI Taxonomy" id="933388"/>
    <lineage>
        <taxon>Eukaryota</taxon>
        <taxon>Fungi</taxon>
        <taxon>Dikarya</taxon>
        <taxon>Ascomycota</taxon>
        <taxon>Pezizomycotina</taxon>
        <taxon>Eurotiomycetes</taxon>
        <taxon>Eurotiomycetidae</taxon>
        <taxon>Eurotiales</taxon>
        <taxon>Aspergillaceae</taxon>
        <taxon>Penicillium</taxon>
    </lineage>
</organism>
<keyword evidence="3" id="KW-1185">Reference proteome</keyword>
<dbReference type="EMBL" id="KB644414">
    <property type="protein sequence ID" value="EPS32685.1"/>
    <property type="molecule type" value="Genomic_DNA"/>
</dbReference>
<keyword evidence="1" id="KW-1133">Transmembrane helix</keyword>
<evidence type="ECO:0000313" key="2">
    <source>
        <dbReference type="EMBL" id="EPS32685.1"/>
    </source>
</evidence>